<keyword evidence="3 8" id="KW-0540">Nuclease</keyword>
<comment type="subunit">
    <text evidence="1 8">Homodimer.</text>
</comment>
<gene>
    <name evidence="8" type="primary">rnz</name>
    <name evidence="10" type="ORF">P0O15_02415</name>
</gene>
<keyword evidence="7 8" id="KW-0862">Zinc</keyword>
<feature type="binding site" evidence="8">
    <location>
        <position position="212"/>
    </location>
    <ligand>
        <name>Zn(2+)</name>
        <dbReference type="ChEBI" id="CHEBI:29105"/>
        <label>2</label>
        <note>catalytic</note>
    </ligand>
</feature>
<evidence type="ECO:0000256" key="8">
    <source>
        <dbReference type="HAMAP-Rule" id="MF_01818"/>
    </source>
</evidence>
<dbReference type="Pfam" id="PF12706">
    <property type="entry name" value="Lactamase_B_2"/>
    <property type="match status" value="1"/>
</dbReference>
<evidence type="ECO:0000259" key="9">
    <source>
        <dbReference type="SMART" id="SM00849"/>
    </source>
</evidence>
<keyword evidence="5 8" id="KW-0255">Endonuclease</keyword>
<dbReference type="Pfam" id="PF23023">
    <property type="entry name" value="Anti-Pycsar_Apyc1"/>
    <property type="match status" value="1"/>
</dbReference>
<sequence length="309" mass="34517">MMPKMLTVTFLGTAGSLPTPERNPSAVLINREGELILFDCGEGTQRQMMRAKTGMMNLDYIFITHLHADHILGIPGLLETMAFQGRREPVTIAGPARTAEVVELFDRLCYYSRRLQVRVLELEAGDVVRMEGYEVKAVRTSHSVPSLGYCLREDPRPGRFLRDRAVALGITPGPLFGRLQRGERVEVEGRIVMPEEVMGPARPGRKVVYTGDTRPVPEIEEASREADLLIHDGSLSDGMADWAIETMHSTAGEAADLAKRAGARMLVLTHISSRYSDDVSTLLFDARRRYPEVLVAEDLMKIDLKLRDR</sequence>
<evidence type="ECO:0000313" key="11">
    <source>
        <dbReference type="Proteomes" id="UP001220010"/>
    </source>
</evidence>
<feature type="binding site" evidence="8">
    <location>
        <position position="70"/>
    </location>
    <ligand>
        <name>Zn(2+)</name>
        <dbReference type="ChEBI" id="CHEBI:29105"/>
        <label>2</label>
        <note>catalytic</note>
    </ligand>
</feature>
<dbReference type="PANTHER" id="PTHR46018:SF2">
    <property type="entry name" value="ZINC PHOSPHODIESTERASE ELAC PROTEIN 1"/>
    <property type="match status" value="1"/>
</dbReference>
<feature type="binding site" evidence="8">
    <location>
        <position position="65"/>
    </location>
    <ligand>
        <name>Zn(2+)</name>
        <dbReference type="ChEBI" id="CHEBI:29105"/>
        <label>1</label>
        <note>catalytic</note>
    </ligand>
</feature>
<dbReference type="SUPFAM" id="SSF56281">
    <property type="entry name" value="Metallo-hydrolase/oxidoreductase"/>
    <property type="match status" value="1"/>
</dbReference>
<name>A0ABT5X5Q9_9EURY</name>
<dbReference type="CDD" id="cd07717">
    <property type="entry name" value="RNaseZ_ZiPD-like_MBL-fold"/>
    <property type="match status" value="1"/>
</dbReference>
<protein>
    <recommendedName>
        <fullName evidence="8">Ribonuclease Z</fullName>
        <shortName evidence="8">RNase Z</shortName>
        <ecNumber evidence="8">3.1.26.11</ecNumber>
    </recommendedName>
    <alternativeName>
        <fullName evidence="8">tRNA 3 endonuclease</fullName>
    </alternativeName>
    <alternativeName>
        <fullName evidence="8">tRNase Z</fullName>
    </alternativeName>
</protein>
<dbReference type="InterPro" id="IPR001279">
    <property type="entry name" value="Metallo-B-lactamas"/>
</dbReference>
<evidence type="ECO:0000256" key="4">
    <source>
        <dbReference type="ARBA" id="ARBA00022723"/>
    </source>
</evidence>
<dbReference type="EMBL" id="JARFPK010000006">
    <property type="protein sequence ID" value="MDF0590033.1"/>
    <property type="molecule type" value="Genomic_DNA"/>
</dbReference>
<organism evidence="10 11">
    <name type="scientific">Candidatus Methanocrinis natronophilus</name>
    <dbReference type="NCBI Taxonomy" id="3033396"/>
    <lineage>
        <taxon>Archaea</taxon>
        <taxon>Methanobacteriati</taxon>
        <taxon>Methanobacteriota</taxon>
        <taxon>Stenosarchaea group</taxon>
        <taxon>Methanomicrobia</taxon>
        <taxon>Methanotrichales</taxon>
        <taxon>Methanotrichaceae</taxon>
        <taxon>Methanocrinis</taxon>
    </lineage>
</organism>
<evidence type="ECO:0000256" key="2">
    <source>
        <dbReference type="ARBA" id="ARBA00022694"/>
    </source>
</evidence>
<feature type="active site" description="Proton acceptor" evidence="8">
    <location>
        <position position="69"/>
    </location>
</feature>
<evidence type="ECO:0000313" key="10">
    <source>
        <dbReference type="EMBL" id="MDF0590033.1"/>
    </source>
</evidence>
<feature type="binding site" evidence="8">
    <location>
        <position position="270"/>
    </location>
    <ligand>
        <name>Zn(2+)</name>
        <dbReference type="ChEBI" id="CHEBI:29105"/>
        <label>2</label>
        <note>catalytic</note>
    </ligand>
</feature>
<dbReference type="Proteomes" id="UP001220010">
    <property type="component" value="Unassembled WGS sequence"/>
</dbReference>
<evidence type="ECO:0000256" key="1">
    <source>
        <dbReference type="ARBA" id="ARBA00011738"/>
    </source>
</evidence>
<reference evidence="10 11" key="1">
    <citation type="submission" date="2023-03" db="EMBL/GenBank/DDBJ databases">
        <title>WGS of Methanotrichaceae archaeon Mx.</title>
        <authorList>
            <person name="Sorokin D.Y."/>
            <person name="Merkel A.Y."/>
        </authorList>
    </citation>
    <scope>NUCLEOTIDE SEQUENCE [LARGE SCALE GENOMIC DNA]</scope>
    <source>
        <strain evidence="10 11">Mx</strain>
    </source>
</reference>
<dbReference type="HAMAP" id="MF_01818">
    <property type="entry name" value="RNase_Z_BN"/>
    <property type="match status" value="1"/>
</dbReference>
<comment type="catalytic activity">
    <reaction evidence="8">
        <text>Endonucleolytic cleavage of RNA, removing extra 3' nucleotides from tRNA precursor, generating 3' termini of tRNAs. A 3'-hydroxy group is left at the tRNA terminus and a 5'-phosphoryl group is left at the trailer molecule.</text>
        <dbReference type="EC" id="3.1.26.11"/>
    </reaction>
</comment>
<comment type="caution">
    <text evidence="10">The sequence shown here is derived from an EMBL/GenBank/DDBJ whole genome shotgun (WGS) entry which is preliminary data.</text>
</comment>
<keyword evidence="11" id="KW-1185">Reference proteome</keyword>
<dbReference type="NCBIfam" id="NF000801">
    <property type="entry name" value="PRK00055.1-3"/>
    <property type="match status" value="1"/>
</dbReference>
<feature type="binding site" evidence="8">
    <location>
        <position position="212"/>
    </location>
    <ligand>
        <name>Zn(2+)</name>
        <dbReference type="ChEBI" id="CHEBI:29105"/>
        <label>1</label>
        <note>catalytic</note>
    </ligand>
</feature>
<dbReference type="InterPro" id="IPR036866">
    <property type="entry name" value="RibonucZ/Hydroxyglut_hydro"/>
</dbReference>
<comment type="similarity">
    <text evidence="8">Belongs to the RNase Z family.</text>
</comment>
<evidence type="ECO:0000256" key="6">
    <source>
        <dbReference type="ARBA" id="ARBA00022801"/>
    </source>
</evidence>
<evidence type="ECO:0000256" key="3">
    <source>
        <dbReference type="ARBA" id="ARBA00022722"/>
    </source>
</evidence>
<dbReference type="Gene3D" id="3.60.15.10">
    <property type="entry name" value="Ribonuclease Z/Hydroxyacylglutathione hydrolase-like"/>
    <property type="match status" value="1"/>
</dbReference>
<feature type="domain" description="Metallo-beta-lactamase" evidence="9">
    <location>
        <begin position="23"/>
        <end position="202"/>
    </location>
</feature>
<dbReference type="GO" id="GO:0042781">
    <property type="term" value="F:3'-tRNA processing endoribonuclease activity"/>
    <property type="evidence" value="ECO:0007669"/>
    <property type="project" value="UniProtKB-EC"/>
</dbReference>
<keyword evidence="4 8" id="KW-0479">Metal-binding</keyword>
<dbReference type="NCBIfam" id="TIGR02651">
    <property type="entry name" value="RNase_Z"/>
    <property type="match status" value="1"/>
</dbReference>
<dbReference type="EC" id="3.1.26.11" evidence="8"/>
<comment type="cofactor">
    <cofactor evidence="8">
        <name>Zn(2+)</name>
        <dbReference type="ChEBI" id="CHEBI:29105"/>
    </cofactor>
    <text evidence="8">Binds 2 Zn(2+) ions.</text>
</comment>
<feature type="binding site" evidence="8">
    <location>
        <position position="67"/>
    </location>
    <ligand>
        <name>Zn(2+)</name>
        <dbReference type="ChEBI" id="CHEBI:29105"/>
        <label>1</label>
        <note>catalytic</note>
    </ligand>
</feature>
<proteinExistence type="inferred from homology"/>
<feature type="binding site" evidence="8">
    <location>
        <position position="142"/>
    </location>
    <ligand>
        <name>Zn(2+)</name>
        <dbReference type="ChEBI" id="CHEBI:29105"/>
        <label>1</label>
        <note>catalytic</note>
    </ligand>
</feature>
<dbReference type="InterPro" id="IPR013471">
    <property type="entry name" value="RNase_Z/BN"/>
</dbReference>
<accession>A0ABT5X5Q9</accession>
<dbReference type="SMART" id="SM00849">
    <property type="entry name" value="Lactamase_B"/>
    <property type="match status" value="1"/>
</dbReference>
<evidence type="ECO:0000256" key="7">
    <source>
        <dbReference type="ARBA" id="ARBA00022833"/>
    </source>
</evidence>
<dbReference type="PANTHER" id="PTHR46018">
    <property type="entry name" value="ZINC PHOSPHODIESTERASE ELAC PROTEIN 1"/>
    <property type="match status" value="1"/>
</dbReference>
<feature type="binding site" evidence="8">
    <location>
        <position position="69"/>
    </location>
    <ligand>
        <name>Zn(2+)</name>
        <dbReference type="ChEBI" id="CHEBI:29105"/>
        <label>2</label>
        <note>catalytic</note>
    </ligand>
</feature>
<evidence type="ECO:0000256" key="5">
    <source>
        <dbReference type="ARBA" id="ARBA00022759"/>
    </source>
</evidence>
<keyword evidence="6 8" id="KW-0378">Hydrolase</keyword>
<comment type="function">
    <text evidence="8">Zinc phosphodiesterase, which displays some tRNA 3'-processing endonuclease activity. Probably involved in tRNA maturation, by removing a 3'-trailer from precursor tRNA.</text>
</comment>
<keyword evidence="2 8" id="KW-0819">tRNA processing</keyword>